<dbReference type="SUPFAM" id="SSF57567">
    <property type="entry name" value="Serine protease inhibitors"/>
    <property type="match status" value="1"/>
</dbReference>
<keyword evidence="1" id="KW-0732">Signal</keyword>
<dbReference type="Gene3D" id="2.10.25.10">
    <property type="entry name" value="Laminin"/>
    <property type="match status" value="1"/>
</dbReference>
<dbReference type="CDD" id="cd19941">
    <property type="entry name" value="TIL"/>
    <property type="match status" value="1"/>
</dbReference>
<feature type="domain" description="TIL" evidence="2">
    <location>
        <begin position="29"/>
        <end position="80"/>
    </location>
</feature>
<dbReference type="Proteomes" id="UP001153620">
    <property type="component" value="Chromosome 2"/>
</dbReference>
<feature type="chain" id="PRO_5040279780" description="TIL domain-containing protein" evidence="1">
    <location>
        <begin position="20"/>
        <end position="81"/>
    </location>
</feature>
<dbReference type="AlphaFoldDB" id="A0A9N9RQ60"/>
<evidence type="ECO:0000256" key="1">
    <source>
        <dbReference type="SAM" id="SignalP"/>
    </source>
</evidence>
<reference evidence="3" key="2">
    <citation type="submission" date="2022-10" db="EMBL/GenBank/DDBJ databases">
        <authorList>
            <consortium name="ENA_rothamsted_submissions"/>
            <consortium name="culmorum"/>
            <person name="King R."/>
        </authorList>
    </citation>
    <scope>NUCLEOTIDE SEQUENCE</scope>
</reference>
<feature type="signal peptide" evidence="1">
    <location>
        <begin position="1"/>
        <end position="19"/>
    </location>
</feature>
<evidence type="ECO:0000313" key="4">
    <source>
        <dbReference type="Proteomes" id="UP001153620"/>
    </source>
</evidence>
<gene>
    <name evidence="3" type="ORF">CHIRRI_LOCUS5629</name>
</gene>
<accession>A0A9N9RQ60</accession>
<protein>
    <recommendedName>
        <fullName evidence="2">TIL domain-containing protein</fullName>
    </recommendedName>
</protein>
<dbReference type="InterPro" id="IPR002919">
    <property type="entry name" value="TIL_dom"/>
</dbReference>
<evidence type="ECO:0000313" key="3">
    <source>
        <dbReference type="EMBL" id="CAG9802724.1"/>
    </source>
</evidence>
<evidence type="ECO:0000259" key="2">
    <source>
        <dbReference type="Pfam" id="PF01826"/>
    </source>
</evidence>
<organism evidence="3 4">
    <name type="scientific">Chironomus riparius</name>
    <dbReference type="NCBI Taxonomy" id="315576"/>
    <lineage>
        <taxon>Eukaryota</taxon>
        <taxon>Metazoa</taxon>
        <taxon>Ecdysozoa</taxon>
        <taxon>Arthropoda</taxon>
        <taxon>Hexapoda</taxon>
        <taxon>Insecta</taxon>
        <taxon>Pterygota</taxon>
        <taxon>Neoptera</taxon>
        <taxon>Endopterygota</taxon>
        <taxon>Diptera</taxon>
        <taxon>Nematocera</taxon>
        <taxon>Chironomoidea</taxon>
        <taxon>Chironomidae</taxon>
        <taxon>Chironominae</taxon>
        <taxon>Chironomus</taxon>
    </lineage>
</organism>
<keyword evidence="4" id="KW-1185">Reference proteome</keyword>
<dbReference type="OrthoDB" id="6236007at2759"/>
<proteinExistence type="predicted"/>
<sequence>MNKLLIVLLLVACVGFCQSDHVNRKRCPQPHTRYSDCGPFREATCANPNPIIPAVCRSGCFCIRGFIRDNVQRCIPKRACP</sequence>
<reference evidence="3" key="1">
    <citation type="submission" date="2022-01" db="EMBL/GenBank/DDBJ databases">
        <authorList>
            <person name="King R."/>
        </authorList>
    </citation>
    <scope>NUCLEOTIDE SEQUENCE</scope>
</reference>
<dbReference type="EMBL" id="OU895878">
    <property type="protein sequence ID" value="CAG9802724.1"/>
    <property type="molecule type" value="Genomic_DNA"/>
</dbReference>
<dbReference type="Pfam" id="PF01826">
    <property type="entry name" value="TIL"/>
    <property type="match status" value="1"/>
</dbReference>
<dbReference type="InterPro" id="IPR036084">
    <property type="entry name" value="Ser_inhib-like_sf"/>
</dbReference>
<name>A0A9N9RQ60_9DIPT</name>